<dbReference type="EMBL" id="JAMSHJ010000004">
    <property type="protein sequence ID" value="KAI5422170.1"/>
    <property type="molecule type" value="Genomic_DNA"/>
</dbReference>
<protein>
    <submittedName>
        <fullName evidence="1">Uncharacterized protein</fullName>
    </submittedName>
</protein>
<proteinExistence type="predicted"/>
<evidence type="ECO:0000313" key="1">
    <source>
        <dbReference type="EMBL" id="KAI5422170.1"/>
    </source>
</evidence>
<keyword evidence="2" id="KW-1185">Reference proteome</keyword>
<sequence length="159" mass="18219">MQAIFGSVRRSLVFRTASPETEDQSLRVGETLVDKTVTASVILDLKRGNWKWNYYWNYPNMIFLREYIGKVQGYILLLVSMSSSEHDQAARDAIELLEKFSYFDQNVIQVVKAKLFQTFIATSLSHSSLKDASHFRISSPVTGVSYCFTGDRRSVTQSW</sequence>
<comment type="caution">
    <text evidence="1">The sequence shown here is derived from an EMBL/GenBank/DDBJ whole genome shotgun (WGS) entry which is preliminary data.</text>
</comment>
<evidence type="ECO:0000313" key="2">
    <source>
        <dbReference type="Proteomes" id="UP001058974"/>
    </source>
</evidence>
<gene>
    <name evidence="1" type="ORF">KIW84_045584</name>
</gene>
<reference evidence="1 2" key="1">
    <citation type="journal article" date="2022" name="Nat. Genet.">
        <title>Improved pea reference genome and pan-genome highlight genomic features and evolutionary characteristics.</title>
        <authorList>
            <person name="Yang T."/>
            <person name="Liu R."/>
            <person name="Luo Y."/>
            <person name="Hu S."/>
            <person name="Wang D."/>
            <person name="Wang C."/>
            <person name="Pandey M.K."/>
            <person name="Ge S."/>
            <person name="Xu Q."/>
            <person name="Li N."/>
            <person name="Li G."/>
            <person name="Huang Y."/>
            <person name="Saxena R.K."/>
            <person name="Ji Y."/>
            <person name="Li M."/>
            <person name="Yan X."/>
            <person name="He Y."/>
            <person name="Liu Y."/>
            <person name="Wang X."/>
            <person name="Xiang C."/>
            <person name="Varshney R.K."/>
            <person name="Ding H."/>
            <person name="Gao S."/>
            <person name="Zong X."/>
        </authorList>
    </citation>
    <scope>NUCLEOTIDE SEQUENCE [LARGE SCALE GENOMIC DNA]</scope>
    <source>
        <strain evidence="1 2">cv. Zhongwan 6</strain>
    </source>
</reference>
<organism evidence="1 2">
    <name type="scientific">Pisum sativum</name>
    <name type="common">Garden pea</name>
    <name type="synonym">Lathyrus oleraceus</name>
    <dbReference type="NCBI Taxonomy" id="3888"/>
    <lineage>
        <taxon>Eukaryota</taxon>
        <taxon>Viridiplantae</taxon>
        <taxon>Streptophyta</taxon>
        <taxon>Embryophyta</taxon>
        <taxon>Tracheophyta</taxon>
        <taxon>Spermatophyta</taxon>
        <taxon>Magnoliopsida</taxon>
        <taxon>eudicotyledons</taxon>
        <taxon>Gunneridae</taxon>
        <taxon>Pentapetalae</taxon>
        <taxon>rosids</taxon>
        <taxon>fabids</taxon>
        <taxon>Fabales</taxon>
        <taxon>Fabaceae</taxon>
        <taxon>Papilionoideae</taxon>
        <taxon>50 kb inversion clade</taxon>
        <taxon>NPAAA clade</taxon>
        <taxon>Hologalegina</taxon>
        <taxon>IRL clade</taxon>
        <taxon>Fabeae</taxon>
        <taxon>Lathyrus</taxon>
    </lineage>
</organism>
<name>A0A9D4XNK5_PEA</name>
<dbReference type="AlphaFoldDB" id="A0A9D4XNK5"/>
<accession>A0A9D4XNK5</accession>
<dbReference type="Proteomes" id="UP001058974">
    <property type="component" value="Chromosome 4"/>
</dbReference>
<dbReference type="Gramene" id="Psat04G0558400-T1">
    <property type="protein sequence ID" value="KAI5422170.1"/>
    <property type="gene ID" value="KIW84_045584"/>
</dbReference>